<dbReference type="EC" id="1.3.1.95" evidence="2"/>
<dbReference type="Pfam" id="PF00107">
    <property type="entry name" value="ADH_zinc_N"/>
    <property type="match status" value="1"/>
</dbReference>
<keyword evidence="2" id="KW-0560">Oxidoreductase</keyword>
<protein>
    <submittedName>
        <fullName evidence="2">Acryloyl-CoA reductase</fullName>
        <ecNumber evidence="2">1.3.1.95</ecNumber>
    </submittedName>
</protein>
<name>A0ABU5KIB3_9BACL</name>
<dbReference type="PANTHER" id="PTHR43677">
    <property type="entry name" value="SHORT-CHAIN DEHYDROGENASE/REDUCTASE"/>
    <property type="match status" value="1"/>
</dbReference>
<dbReference type="GO" id="GO:0043958">
    <property type="term" value="F:acryloyl-CoA reductase (NADH) activity"/>
    <property type="evidence" value="ECO:0007669"/>
    <property type="project" value="UniProtKB-EC"/>
</dbReference>
<dbReference type="InterPro" id="IPR013154">
    <property type="entry name" value="ADH-like_N"/>
</dbReference>
<dbReference type="Gene3D" id="3.40.50.720">
    <property type="entry name" value="NAD(P)-binding Rossmann-like Domain"/>
    <property type="match status" value="1"/>
</dbReference>
<feature type="domain" description="Enoyl reductase (ER)" evidence="1">
    <location>
        <begin position="13"/>
        <end position="329"/>
    </location>
</feature>
<dbReference type="SUPFAM" id="SSF51735">
    <property type="entry name" value="NAD(P)-binding Rossmann-fold domains"/>
    <property type="match status" value="1"/>
</dbReference>
<dbReference type="SUPFAM" id="SSF50129">
    <property type="entry name" value="GroES-like"/>
    <property type="match status" value="1"/>
</dbReference>
<dbReference type="InterPro" id="IPR051397">
    <property type="entry name" value="Zn-ADH-like_protein"/>
</dbReference>
<comment type="caution">
    <text evidence="2">The sequence shown here is derived from an EMBL/GenBank/DDBJ whole genome shotgun (WGS) entry which is preliminary data.</text>
</comment>
<evidence type="ECO:0000313" key="3">
    <source>
        <dbReference type="Proteomes" id="UP001292084"/>
    </source>
</evidence>
<keyword evidence="3" id="KW-1185">Reference proteome</keyword>
<organism evidence="2 3">
    <name type="scientific">Jeotgalibacillus haloalkalitolerans</name>
    <dbReference type="NCBI Taxonomy" id="3104292"/>
    <lineage>
        <taxon>Bacteria</taxon>
        <taxon>Bacillati</taxon>
        <taxon>Bacillota</taxon>
        <taxon>Bacilli</taxon>
        <taxon>Bacillales</taxon>
        <taxon>Caryophanaceae</taxon>
        <taxon>Jeotgalibacillus</taxon>
    </lineage>
</organism>
<dbReference type="InterPro" id="IPR036291">
    <property type="entry name" value="NAD(P)-bd_dom_sf"/>
</dbReference>
<dbReference type="NCBIfam" id="TIGR02823">
    <property type="entry name" value="oxido_YhdH"/>
    <property type="match status" value="1"/>
</dbReference>
<dbReference type="InterPro" id="IPR014188">
    <property type="entry name" value="Acrylyl-CoA_reductase_AcuI"/>
</dbReference>
<dbReference type="InterPro" id="IPR011032">
    <property type="entry name" value="GroES-like_sf"/>
</dbReference>
<evidence type="ECO:0000259" key="1">
    <source>
        <dbReference type="SMART" id="SM00829"/>
    </source>
</evidence>
<gene>
    <name evidence="2" type="ORF">UFB30_02060</name>
</gene>
<sequence length="334" mass="35573">MKMTFKAVMVDLKDDQVEAKVTDVTEEQLPKGEVLIRVAYSSVNFKDGLAGLKDGKIVQSYPFIPGIDLSGTVESSEDSRFKKGDPVIATSYDIGVTHFGGYSEYARIPADWVVPLPEGLSLREAMIFGTAGFTAALSVHRLEKEDVTPESGDVLVTGATGGVGSMAVAMLAAKGYQVTGSTGKSSEHEYLKSLGASNVISRDEVYDGGKIRPLNKGIWAGAVDPVGGDSLASVLSKMKQNGAVAVSGLTGGTKVPATVHPFILRGVSLLGVDSAYCAMPLREQIWKRLGSDLKPELLEEMVDREVELQDVPHAMSEIIESKIRGRVLVKVAGE</sequence>
<dbReference type="PANTHER" id="PTHR43677:SF1">
    <property type="entry name" value="ACRYLYL-COA REDUCTASE ACUI-RELATED"/>
    <property type="match status" value="1"/>
</dbReference>
<dbReference type="InterPro" id="IPR020843">
    <property type="entry name" value="ER"/>
</dbReference>
<dbReference type="InterPro" id="IPR013149">
    <property type="entry name" value="ADH-like_C"/>
</dbReference>
<proteinExistence type="predicted"/>
<reference evidence="2 3" key="1">
    <citation type="submission" date="2023-12" db="EMBL/GenBank/DDBJ databases">
        <title>Jeotgalibacillus haloalkaliphilus sp. nov., a novel salt-tolerant bacteria, isolated from the estuary of the Fenhe River into the Yellow River.</title>
        <authorList>
            <person name="Li Y."/>
        </authorList>
    </citation>
    <scope>NUCLEOTIDE SEQUENCE [LARGE SCALE GENOMIC DNA]</scope>
    <source>
        <strain evidence="2 3">HH7-29</strain>
    </source>
</reference>
<dbReference type="Pfam" id="PF08240">
    <property type="entry name" value="ADH_N"/>
    <property type="match status" value="1"/>
</dbReference>
<dbReference type="RefSeq" id="WP_322420007.1">
    <property type="nucleotide sequence ID" value="NZ_JAXQNN010000001.1"/>
</dbReference>
<dbReference type="Gene3D" id="3.90.180.10">
    <property type="entry name" value="Medium-chain alcohol dehydrogenases, catalytic domain"/>
    <property type="match status" value="1"/>
</dbReference>
<dbReference type="EMBL" id="JAXQNN010000001">
    <property type="protein sequence ID" value="MDZ5710982.1"/>
    <property type="molecule type" value="Genomic_DNA"/>
</dbReference>
<evidence type="ECO:0000313" key="2">
    <source>
        <dbReference type="EMBL" id="MDZ5710982.1"/>
    </source>
</evidence>
<accession>A0ABU5KIB3</accession>
<dbReference type="SMART" id="SM00829">
    <property type="entry name" value="PKS_ER"/>
    <property type="match status" value="1"/>
</dbReference>
<dbReference type="Proteomes" id="UP001292084">
    <property type="component" value="Unassembled WGS sequence"/>
</dbReference>